<sequence length="75" mass="7478">MELETTNGGTENGGTPNGKRGNGPAAAGAPSGRTRSLGNAASWGPHPTVRAPAAKVRVCADERQAGTMFSAVGPF</sequence>
<organism evidence="2 3">
    <name type="scientific">Streptomyces similanensis</name>
    <dbReference type="NCBI Taxonomy" id="1274988"/>
    <lineage>
        <taxon>Bacteria</taxon>
        <taxon>Bacillati</taxon>
        <taxon>Actinomycetota</taxon>
        <taxon>Actinomycetes</taxon>
        <taxon>Kitasatosporales</taxon>
        <taxon>Streptomycetaceae</taxon>
        <taxon>Streptomyces</taxon>
    </lineage>
</organism>
<evidence type="ECO:0000313" key="2">
    <source>
        <dbReference type="EMBL" id="GAA5057417.1"/>
    </source>
</evidence>
<accession>A0ABP9KI51</accession>
<evidence type="ECO:0000313" key="3">
    <source>
        <dbReference type="Proteomes" id="UP001500124"/>
    </source>
</evidence>
<dbReference type="EMBL" id="BAABKC010000044">
    <property type="protein sequence ID" value="GAA5057417.1"/>
    <property type="molecule type" value="Genomic_DNA"/>
</dbReference>
<protein>
    <submittedName>
        <fullName evidence="2">Uncharacterized protein</fullName>
    </submittedName>
</protein>
<comment type="caution">
    <text evidence="2">The sequence shown here is derived from an EMBL/GenBank/DDBJ whole genome shotgun (WGS) entry which is preliminary data.</text>
</comment>
<gene>
    <name evidence="2" type="ORF">GCM10023336_31280</name>
</gene>
<keyword evidence="3" id="KW-1185">Reference proteome</keyword>
<feature type="compositionally biased region" description="Low complexity" evidence="1">
    <location>
        <begin position="17"/>
        <end position="33"/>
    </location>
</feature>
<dbReference type="Proteomes" id="UP001500124">
    <property type="component" value="Unassembled WGS sequence"/>
</dbReference>
<name>A0ABP9KI51_9ACTN</name>
<proteinExistence type="predicted"/>
<feature type="region of interest" description="Disordered" evidence="1">
    <location>
        <begin position="1"/>
        <end position="48"/>
    </location>
</feature>
<evidence type="ECO:0000256" key="1">
    <source>
        <dbReference type="SAM" id="MobiDB-lite"/>
    </source>
</evidence>
<reference evidence="3" key="1">
    <citation type="journal article" date="2019" name="Int. J. Syst. Evol. Microbiol.">
        <title>The Global Catalogue of Microorganisms (GCM) 10K type strain sequencing project: providing services to taxonomists for standard genome sequencing and annotation.</title>
        <authorList>
            <consortium name="The Broad Institute Genomics Platform"/>
            <consortium name="The Broad Institute Genome Sequencing Center for Infectious Disease"/>
            <person name="Wu L."/>
            <person name="Ma J."/>
        </authorList>
    </citation>
    <scope>NUCLEOTIDE SEQUENCE [LARGE SCALE GENOMIC DNA]</scope>
    <source>
        <strain evidence="3">JCM 18410</strain>
    </source>
</reference>